<dbReference type="EMBL" id="JBANMG010000009">
    <property type="protein sequence ID" value="KAK6949067.1"/>
    <property type="molecule type" value="Genomic_DNA"/>
</dbReference>
<dbReference type="AlphaFoldDB" id="A0AAX6M9K6"/>
<feature type="region of interest" description="Disordered" evidence="1">
    <location>
        <begin position="165"/>
        <end position="224"/>
    </location>
</feature>
<dbReference type="Proteomes" id="UP001369815">
    <property type="component" value="Unassembled WGS sequence"/>
</dbReference>
<comment type="caution">
    <text evidence="2">The sequence shown here is derived from an EMBL/GenBank/DDBJ whole genome shotgun (WGS) entry which is preliminary data.</text>
</comment>
<evidence type="ECO:0000313" key="2">
    <source>
        <dbReference type="EMBL" id="KAK6949067.1"/>
    </source>
</evidence>
<evidence type="ECO:0000313" key="3">
    <source>
        <dbReference type="Proteomes" id="UP001369815"/>
    </source>
</evidence>
<gene>
    <name evidence="2" type="ORF">Daesc_009140</name>
</gene>
<accession>A0AAX6M9K6</accession>
<proteinExistence type="predicted"/>
<name>A0AAX6M9K6_9PEZI</name>
<evidence type="ECO:0000256" key="1">
    <source>
        <dbReference type="SAM" id="MobiDB-lite"/>
    </source>
</evidence>
<feature type="compositionally biased region" description="Pro residues" evidence="1">
    <location>
        <begin position="209"/>
        <end position="218"/>
    </location>
</feature>
<sequence>MDLSTVSAVVEALVATYAAGLDYYTKWQHRKWQENHYQTRKRGSPHQTNLCALSTSLSFSPSKIKEAFDSGVDIFGTEFSVGDEDVDICRESLRCDLARLQERIYALRKATRADRGSLELFEVIRVSESIRISCLAALASQYKRIAVGRLVPQVLPEAQRRPELNTVISEEDTAQPAADNNGGSTNDDMAGCVQMDSRGESSSKLPHPQSEPPSPPLTPKQIPDDLQSIHTTTTADYDLQPKNSVFSMFCPEALEYQVNTRKTMPENRSCRCGYDWNGAHVEDKNAVIVKEGFEITARFLGKSHCDGGFGCVLCTSSGKTETYTRVEELKDHINASHTKWQLLHDQDMAGRYVGAG</sequence>
<reference evidence="2 3" key="1">
    <citation type="journal article" date="2024" name="Front Chem Biol">
        <title>Unveiling the potential of Daldinia eschscholtzii MFLUCC 19-0629 through bioactivity and bioinformatics studies for enhanced sustainable agriculture production.</title>
        <authorList>
            <person name="Brooks S."/>
            <person name="Weaver J.A."/>
            <person name="Klomchit A."/>
            <person name="Alharthi S.A."/>
            <person name="Onlamun T."/>
            <person name="Nurani R."/>
            <person name="Vong T.K."/>
            <person name="Alberti F."/>
            <person name="Greco C."/>
        </authorList>
    </citation>
    <scope>NUCLEOTIDE SEQUENCE [LARGE SCALE GENOMIC DNA]</scope>
    <source>
        <strain evidence="2">MFLUCC 19-0629</strain>
    </source>
</reference>
<keyword evidence="3" id="KW-1185">Reference proteome</keyword>
<organism evidence="2 3">
    <name type="scientific">Daldinia eschscholtzii</name>
    <dbReference type="NCBI Taxonomy" id="292717"/>
    <lineage>
        <taxon>Eukaryota</taxon>
        <taxon>Fungi</taxon>
        <taxon>Dikarya</taxon>
        <taxon>Ascomycota</taxon>
        <taxon>Pezizomycotina</taxon>
        <taxon>Sordariomycetes</taxon>
        <taxon>Xylariomycetidae</taxon>
        <taxon>Xylariales</taxon>
        <taxon>Hypoxylaceae</taxon>
        <taxon>Daldinia</taxon>
    </lineage>
</organism>
<protein>
    <submittedName>
        <fullName evidence="2">Uncharacterized protein</fullName>
    </submittedName>
</protein>
<dbReference type="PANTHER" id="PTHR42354">
    <property type="entry name" value="C2H2-TYPE DOMAIN-CONTAINING PROTEIN"/>
    <property type="match status" value="1"/>
</dbReference>
<dbReference type="PANTHER" id="PTHR42354:SF1">
    <property type="entry name" value="C2H2-TYPE DOMAIN-CONTAINING PROTEIN"/>
    <property type="match status" value="1"/>
</dbReference>